<evidence type="ECO:0000313" key="2">
    <source>
        <dbReference type="Proteomes" id="UP000007364"/>
    </source>
</evidence>
<dbReference type="eggNOG" id="COG0675">
    <property type="taxonomic scope" value="Bacteria"/>
</dbReference>
<protein>
    <submittedName>
        <fullName evidence="1">Transposase, IS605 OrfB family protein</fullName>
    </submittedName>
</protein>
<dbReference type="EMBL" id="AMSG01000014">
    <property type="protein sequence ID" value="EKF54873.1"/>
    <property type="molecule type" value="Genomic_DNA"/>
</dbReference>
<dbReference type="RefSeq" id="WP_008991954.1">
    <property type="nucleotide sequence ID" value="NZ_AMSG01000014.1"/>
</dbReference>
<accession>K2P1J1</accession>
<comment type="caution">
    <text evidence="1">The sequence shown here is derived from an EMBL/GenBank/DDBJ whole genome shotgun (WGS) entry which is preliminary data.</text>
</comment>
<feature type="non-terminal residue" evidence="1">
    <location>
        <position position="90"/>
    </location>
</feature>
<organism evidence="1 2">
    <name type="scientific">Galbibacter marinus</name>
    <dbReference type="NCBI Taxonomy" id="555500"/>
    <lineage>
        <taxon>Bacteria</taxon>
        <taxon>Pseudomonadati</taxon>
        <taxon>Bacteroidota</taxon>
        <taxon>Flavobacteriia</taxon>
        <taxon>Flavobacteriales</taxon>
        <taxon>Flavobacteriaceae</taxon>
        <taxon>Galbibacter</taxon>
    </lineage>
</organism>
<proteinExistence type="predicted"/>
<dbReference type="AlphaFoldDB" id="K2P1J1"/>
<name>K2P1J1_9FLAO</name>
<sequence>MKMTLKIKLLPTDEQAALLLQTIREANAACGAISQVAWQEKIFNKVKLHHEVYHPLRATFKLSSQMLIRSIAKVCDAYTMDKKTKRTFKP</sequence>
<keyword evidence="2" id="KW-1185">Reference proteome</keyword>
<reference evidence="1 2" key="1">
    <citation type="journal article" date="2012" name="J. Bacteriol.">
        <title>Genome Sequence of Galbibacter marinum Type Strain ck-I2-15.</title>
        <authorList>
            <person name="Lai Q."/>
            <person name="Li C."/>
            <person name="Shao Z."/>
        </authorList>
    </citation>
    <scope>NUCLEOTIDE SEQUENCE [LARGE SCALE GENOMIC DNA]</scope>
    <source>
        <strain evidence="2">ck-I2-15</strain>
    </source>
</reference>
<dbReference type="Proteomes" id="UP000007364">
    <property type="component" value="Unassembled WGS sequence"/>
</dbReference>
<evidence type="ECO:0000313" key="1">
    <source>
        <dbReference type="EMBL" id="EKF54873.1"/>
    </source>
</evidence>
<gene>
    <name evidence="1" type="ORF">I215_10570</name>
</gene>